<evidence type="ECO:0000256" key="2">
    <source>
        <dbReference type="SAM" id="Phobius"/>
    </source>
</evidence>
<feature type="region of interest" description="Disordered" evidence="1">
    <location>
        <begin position="257"/>
        <end position="278"/>
    </location>
</feature>
<proteinExistence type="evidence at transcript level"/>
<dbReference type="EMBL" id="JW873164">
    <property type="protein sequence ID" value="AFP05682.1"/>
    <property type="molecule type" value="mRNA"/>
</dbReference>
<dbReference type="AlphaFoldDB" id="V9L2P3"/>
<dbReference type="InterPro" id="IPR024831">
    <property type="entry name" value="Uroplakin-3"/>
</dbReference>
<protein>
    <submittedName>
        <fullName evidence="4">Uroplakin-3a-like protein</fullName>
    </submittedName>
</protein>
<reference evidence="4" key="1">
    <citation type="journal article" date="2014" name="Nature">
        <title>Elephant shark genome provides unique insights into gnathostome evolution.</title>
        <authorList>
            <consortium name="International Elephant Shark Genome Sequencing Consortium"/>
            <person name="Venkatesh B."/>
            <person name="Lee A.P."/>
            <person name="Ravi V."/>
            <person name="Maurya A.K."/>
            <person name="Lian M.M."/>
            <person name="Swann J.B."/>
            <person name="Ohta Y."/>
            <person name="Flajnik M.F."/>
            <person name="Sutoh Y."/>
            <person name="Kasahara M."/>
            <person name="Hoon S."/>
            <person name="Gangu V."/>
            <person name="Roy S.W."/>
            <person name="Irimia M."/>
            <person name="Korzh V."/>
            <person name="Kondrychyn I."/>
            <person name="Lim Z.W."/>
            <person name="Tay B.H."/>
            <person name="Tohari S."/>
            <person name="Kong K.W."/>
            <person name="Ho S."/>
            <person name="Lorente-Galdos B."/>
            <person name="Quilez J."/>
            <person name="Marques-Bonet T."/>
            <person name="Raney B.J."/>
            <person name="Ingham P.W."/>
            <person name="Tay A."/>
            <person name="Hillier L.W."/>
            <person name="Minx P."/>
            <person name="Boehm T."/>
            <person name="Wilson R.K."/>
            <person name="Brenner S."/>
            <person name="Warren W.C."/>
        </authorList>
    </citation>
    <scope>NUCLEOTIDE SEQUENCE</scope>
    <source>
        <tissue evidence="4">Gills</tissue>
    </source>
</reference>
<feature type="signal peptide" evidence="3">
    <location>
        <begin position="1"/>
        <end position="18"/>
    </location>
</feature>
<evidence type="ECO:0000256" key="3">
    <source>
        <dbReference type="SAM" id="SignalP"/>
    </source>
</evidence>
<sequence length="278" mass="30898">MMKPSFILFSLLVHNAFCRILQFKPEMPSVSTIDGLRTARTVTLSKPLCVLPTGHMIELLVVQGNVTPIATNLDGTYQATKGGATGPYRAARFANPECTSSSFTPSTDPTKIQTLIDRYFIRVGSDTQCLSGGTAQSVPCNAPLNENVNYRFKYVARDPITFILRDETVWSKPITLLQVQDPARIITWPGARTGGMVVLTTLLVIILFLLLCAFVAFLWRTNRFAEKSSLLRPTESQYRTHQKNPVFVEDTYAEVTENQGAQPEEQQRYSTATPTPSV</sequence>
<dbReference type="GO" id="GO:0006833">
    <property type="term" value="P:water transport"/>
    <property type="evidence" value="ECO:0007669"/>
    <property type="project" value="TreeGrafter"/>
</dbReference>
<accession>V9L2P3</accession>
<evidence type="ECO:0000256" key="1">
    <source>
        <dbReference type="SAM" id="MobiDB-lite"/>
    </source>
</evidence>
<keyword evidence="2" id="KW-0812">Transmembrane</keyword>
<dbReference type="GO" id="GO:0015840">
    <property type="term" value="P:urea transport"/>
    <property type="evidence" value="ECO:0007669"/>
    <property type="project" value="TreeGrafter"/>
</dbReference>
<name>V9L2P3_CALMI</name>
<feature type="compositionally biased region" description="Polar residues" evidence="1">
    <location>
        <begin position="268"/>
        <end position="278"/>
    </location>
</feature>
<organism evidence="4">
    <name type="scientific">Callorhinchus milii</name>
    <name type="common">Ghost shark</name>
    <dbReference type="NCBI Taxonomy" id="7868"/>
    <lineage>
        <taxon>Eukaryota</taxon>
        <taxon>Metazoa</taxon>
        <taxon>Chordata</taxon>
        <taxon>Craniata</taxon>
        <taxon>Vertebrata</taxon>
        <taxon>Chondrichthyes</taxon>
        <taxon>Holocephali</taxon>
        <taxon>Chimaeriformes</taxon>
        <taxon>Callorhinchidae</taxon>
        <taxon>Callorhinchus</taxon>
    </lineage>
</organism>
<dbReference type="GO" id="GO:0005886">
    <property type="term" value="C:plasma membrane"/>
    <property type="evidence" value="ECO:0007669"/>
    <property type="project" value="TreeGrafter"/>
</dbReference>
<dbReference type="PANTHER" id="PTHR15446">
    <property type="entry name" value="UROPLAKIN III"/>
    <property type="match status" value="1"/>
</dbReference>
<dbReference type="PANTHER" id="PTHR15446:SF17">
    <property type="entry name" value="UROPLAKIN-3A"/>
    <property type="match status" value="1"/>
</dbReference>
<feature type="chain" id="PRO_5004778739" evidence="3">
    <location>
        <begin position="19"/>
        <end position="278"/>
    </location>
</feature>
<keyword evidence="2" id="KW-1133">Transmembrane helix</keyword>
<feature type="transmembrane region" description="Helical" evidence="2">
    <location>
        <begin position="196"/>
        <end position="219"/>
    </location>
</feature>
<evidence type="ECO:0000313" key="4">
    <source>
        <dbReference type="EMBL" id="AFP05682.1"/>
    </source>
</evidence>
<keyword evidence="3" id="KW-0732">Signal</keyword>
<keyword evidence="2" id="KW-0472">Membrane</keyword>